<name>L2FA37_9GAMM</name>
<dbReference type="RefSeq" id="WP_009767578.1">
    <property type="nucleotide sequence ID" value="NZ_ANIN01000001.1"/>
</dbReference>
<sequence>MQNTISQSSQNKKHLAKNLALSSLLAVSVVGCAESQMGAKPMEQGYQNNQNPPQASQENMSQASMSQENMSQASTTVNEQQSNLFKAPEAKCSEGMCGASHKDSSGGCGASHKDASGGCGASH</sequence>
<proteinExistence type="predicted"/>
<dbReference type="PATRIC" id="fig|1230338.3.peg.1119"/>
<dbReference type="AlphaFoldDB" id="L2FA37"/>
<accession>L2FA37</accession>
<evidence type="ECO:0000256" key="1">
    <source>
        <dbReference type="SAM" id="MobiDB-lite"/>
    </source>
</evidence>
<dbReference type="STRING" id="1230338.MOMA_05140"/>
<evidence type="ECO:0000313" key="3">
    <source>
        <dbReference type="Proteomes" id="UP000023795"/>
    </source>
</evidence>
<protein>
    <submittedName>
        <fullName evidence="2">Uncharacterized protein</fullName>
    </submittedName>
</protein>
<reference evidence="2 3" key="1">
    <citation type="journal article" date="2013" name="Genome Announc.">
        <title>Genome Sequence of Moraxella macacae 0408225, a Novel Bacterial Species Isolated from a Cynomolgus Macaque with Epistaxis.</title>
        <authorList>
            <person name="Ladner J.T."/>
            <person name="Whitehouse C.A."/>
            <person name="Koroleva G.I."/>
            <person name="Palacios G.F."/>
        </authorList>
    </citation>
    <scope>NUCLEOTIDE SEQUENCE [LARGE SCALE GENOMIC DNA]</scope>
    <source>
        <strain evidence="2 3">0408225</strain>
    </source>
</reference>
<keyword evidence="3" id="KW-1185">Reference proteome</keyword>
<dbReference type="OrthoDB" id="9914128at2"/>
<gene>
    <name evidence="2" type="ORF">MOMA_05140</name>
</gene>
<evidence type="ECO:0000313" key="2">
    <source>
        <dbReference type="EMBL" id="ELA09760.1"/>
    </source>
</evidence>
<organism evidence="2 3">
    <name type="scientific">Moraxella macacae 0408225</name>
    <dbReference type="NCBI Taxonomy" id="1230338"/>
    <lineage>
        <taxon>Bacteria</taxon>
        <taxon>Pseudomonadati</taxon>
        <taxon>Pseudomonadota</taxon>
        <taxon>Gammaproteobacteria</taxon>
        <taxon>Moraxellales</taxon>
        <taxon>Moraxellaceae</taxon>
        <taxon>Moraxella</taxon>
    </lineage>
</organism>
<feature type="compositionally biased region" description="Polar residues" evidence="1">
    <location>
        <begin position="45"/>
        <end position="82"/>
    </location>
</feature>
<comment type="caution">
    <text evidence="2">The sequence shown here is derived from an EMBL/GenBank/DDBJ whole genome shotgun (WGS) entry which is preliminary data.</text>
</comment>
<feature type="region of interest" description="Disordered" evidence="1">
    <location>
        <begin position="95"/>
        <end position="123"/>
    </location>
</feature>
<dbReference type="EMBL" id="ANIN01000001">
    <property type="protein sequence ID" value="ELA09760.1"/>
    <property type="molecule type" value="Genomic_DNA"/>
</dbReference>
<dbReference type="Proteomes" id="UP000023795">
    <property type="component" value="Unassembled WGS sequence"/>
</dbReference>
<feature type="region of interest" description="Disordered" evidence="1">
    <location>
        <begin position="41"/>
        <end position="82"/>
    </location>
</feature>